<comment type="caution">
    <text evidence="3">The sequence shown here is derived from an EMBL/GenBank/DDBJ whole genome shotgun (WGS) entry which is preliminary data.</text>
</comment>
<reference evidence="3 4" key="1">
    <citation type="submission" date="2020-04" db="EMBL/GenBank/DDBJ databases">
        <title>Sphingobium sp. AR-3-1 isolated from Arctic soil.</title>
        <authorList>
            <person name="Dahal R.H."/>
            <person name="Chaudhary D.K."/>
        </authorList>
    </citation>
    <scope>NUCLEOTIDE SEQUENCE [LARGE SCALE GENOMIC DNA]</scope>
    <source>
        <strain evidence="3 4">AR-3-1</strain>
    </source>
</reference>
<feature type="domain" description="Acyltransferase 3" evidence="2">
    <location>
        <begin position="9"/>
        <end position="322"/>
    </location>
</feature>
<feature type="transmembrane region" description="Helical" evidence="1">
    <location>
        <begin position="44"/>
        <end position="65"/>
    </location>
</feature>
<keyword evidence="1" id="KW-0472">Membrane</keyword>
<feature type="transmembrane region" description="Helical" evidence="1">
    <location>
        <begin position="304"/>
        <end position="326"/>
    </location>
</feature>
<evidence type="ECO:0000259" key="2">
    <source>
        <dbReference type="Pfam" id="PF01757"/>
    </source>
</evidence>
<dbReference type="GO" id="GO:0016747">
    <property type="term" value="F:acyltransferase activity, transferring groups other than amino-acyl groups"/>
    <property type="evidence" value="ECO:0007669"/>
    <property type="project" value="InterPro"/>
</dbReference>
<organism evidence="3 4">
    <name type="scientific">Sphingobium psychrophilum</name>
    <dbReference type="NCBI Taxonomy" id="2728834"/>
    <lineage>
        <taxon>Bacteria</taxon>
        <taxon>Pseudomonadati</taxon>
        <taxon>Pseudomonadota</taxon>
        <taxon>Alphaproteobacteria</taxon>
        <taxon>Sphingomonadales</taxon>
        <taxon>Sphingomonadaceae</taxon>
        <taxon>Sphingobium</taxon>
    </lineage>
</organism>
<keyword evidence="3" id="KW-0012">Acyltransferase</keyword>
<dbReference type="AlphaFoldDB" id="A0A7X9ZW55"/>
<accession>A0A7X9ZW55</accession>
<feature type="transmembrane region" description="Helical" evidence="1">
    <location>
        <begin position="162"/>
        <end position="180"/>
    </location>
</feature>
<keyword evidence="3" id="KW-0808">Transferase</keyword>
<feature type="transmembrane region" description="Helical" evidence="1">
    <location>
        <begin position="278"/>
        <end position="298"/>
    </location>
</feature>
<dbReference type="EMBL" id="JABBFV010000034">
    <property type="protein sequence ID" value="NML13059.1"/>
    <property type="molecule type" value="Genomic_DNA"/>
</dbReference>
<keyword evidence="4" id="KW-1185">Reference proteome</keyword>
<feature type="transmembrane region" description="Helical" evidence="1">
    <location>
        <begin position="216"/>
        <end position="232"/>
    </location>
</feature>
<sequence>MEKPHTLVSLQGLRFFAAFLVLVGHVQAESIRTFGNAGDPLSYPWAVGVDIFFAISGFVMAITAADKAGSLGNAKVFLYRRLVRIVPIYWIFTTLAVVMLFAAHKGISVSEVVSSYAFILWSDGPIDNRATPVLSIGWTINHEMMFYLFFGLTMLLPRKYSLTALVVALSLMMISHGFITKEHSTLYTWTNPIIGEFLVGVGLGQIYKRGVRIRPIFAVIVTFVCLIFLGLLPEVYDWRPLAWGAPASIIVAMIVLSSDISIDHPLNRMMKLGGDASYSIYLSHIFTLNAVSTIWGKMRLPEVAGLYVACAIAASVIAGVIVHLIIEKKIADILRPRTGGDRKALATPEPAHS</sequence>
<evidence type="ECO:0000256" key="1">
    <source>
        <dbReference type="SAM" id="Phobius"/>
    </source>
</evidence>
<feature type="transmembrane region" description="Helical" evidence="1">
    <location>
        <begin position="86"/>
        <end position="104"/>
    </location>
</feature>
<dbReference type="Pfam" id="PF01757">
    <property type="entry name" value="Acyl_transf_3"/>
    <property type="match status" value="1"/>
</dbReference>
<dbReference type="Proteomes" id="UP000519023">
    <property type="component" value="Unassembled WGS sequence"/>
</dbReference>
<name>A0A7X9ZW55_9SPHN</name>
<proteinExistence type="predicted"/>
<evidence type="ECO:0000313" key="4">
    <source>
        <dbReference type="Proteomes" id="UP000519023"/>
    </source>
</evidence>
<keyword evidence="1" id="KW-1133">Transmembrane helix</keyword>
<dbReference type="InterPro" id="IPR002656">
    <property type="entry name" value="Acyl_transf_3_dom"/>
</dbReference>
<keyword evidence="1" id="KW-0812">Transmembrane</keyword>
<gene>
    <name evidence="3" type="ORF">HHL08_23510</name>
</gene>
<dbReference type="PANTHER" id="PTHR23028:SF131">
    <property type="entry name" value="BLR2367 PROTEIN"/>
    <property type="match status" value="1"/>
</dbReference>
<dbReference type="GO" id="GO:0000271">
    <property type="term" value="P:polysaccharide biosynthetic process"/>
    <property type="evidence" value="ECO:0007669"/>
    <property type="project" value="TreeGrafter"/>
</dbReference>
<evidence type="ECO:0000313" key="3">
    <source>
        <dbReference type="EMBL" id="NML13059.1"/>
    </source>
</evidence>
<dbReference type="PANTHER" id="PTHR23028">
    <property type="entry name" value="ACETYLTRANSFERASE"/>
    <property type="match status" value="1"/>
</dbReference>
<protein>
    <submittedName>
        <fullName evidence="3">Acyltransferase</fullName>
    </submittedName>
</protein>
<feature type="transmembrane region" description="Helical" evidence="1">
    <location>
        <begin position="130"/>
        <end position="150"/>
    </location>
</feature>
<feature type="transmembrane region" description="Helical" evidence="1">
    <location>
        <begin position="238"/>
        <end position="257"/>
    </location>
</feature>
<dbReference type="RefSeq" id="WP_169575360.1">
    <property type="nucleotide sequence ID" value="NZ_JABBFV010000034.1"/>
</dbReference>
<dbReference type="GO" id="GO:0016020">
    <property type="term" value="C:membrane"/>
    <property type="evidence" value="ECO:0007669"/>
    <property type="project" value="TreeGrafter"/>
</dbReference>
<dbReference type="InterPro" id="IPR050879">
    <property type="entry name" value="Acyltransferase_3"/>
</dbReference>